<dbReference type="PANTHER" id="PTHR42829">
    <property type="entry name" value="NADH-UBIQUINONE OXIDOREDUCTASE CHAIN 5"/>
    <property type="match status" value="1"/>
</dbReference>
<dbReference type="Pfam" id="PF00662">
    <property type="entry name" value="Proton_antipo_N"/>
    <property type="match status" value="1"/>
</dbReference>
<feature type="compositionally biased region" description="Basic and acidic residues" evidence="6">
    <location>
        <begin position="621"/>
        <end position="640"/>
    </location>
</feature>
<keyword evidence="10" id="KW-0830">Ubiquinone</keyword>
<feature type="region of interest" description="Disordered" evidence="6">
    <location>
        <begin position="607"/>
        <end position="646"/>
    </location>
</feature>
<feature type="transmembrane region" description="Helical" evidence="7">
    <location>
        <begin position="26"/>
        <end position="46"/>
    </location>
</feature>
<sequence length="861" mass="91568">MKHVGLLASEAGGAAAEGFEAGWLTRHVWLIPLLPVASFVLTLFLGKRFKGGGAFFGVGLMGLALVLSTALGFEWMGRGHVELEEGQPPAVAATYRGTASGDQEHPVQQVIEDAERTGQPKASIPSHGGSEEKGGEEHALPAGRLSLPTTESGGEAPAGEHHAIEVRPYHEAEAGWFHIGPIEVGFGFHVDGFAVVMLFTVCFISFLVHLFSTEYLRDDRRRTHYFASLGLFTAGMLLMVSSSTSLQLLLGWEIMGLCSFLLIGHWWEESKNSDAALKAFFTTRTGDVGLLVGLSILFFGAGQTFNIAKINQQAITAGIPRTWLVAAAVALFIACIGKSAQFPLHTWLPDAMAGPTPASALIHAATMVVAGVYMVGRFYPVFFSAFRIANNALGFNIVALIGGITIIIAGLLAFVQQDIKKVLAYSTVSQLGYMVMGLGVGAWTGAIFHLFTHAFFKALLFMGAGSISHACWHSFDMRDFGGLRKHMPKTFVTFMIGTAALMGLFPFAGFWSKDEILLGAYSNGYRYTFLIVGSVGAALTCAYMTRVVYKTFFGEYTGPHTPEAIEHAEHAAHAGHGEHGHVTSAAHEEAHAPALVGATPYQEGAKASADSGVKAAAHDTAQAERGPHDDEAEKAHDPHGNEPLGGYPHESPWPITVPLMVLAVMSVVAGIINAPFLGLQFTHFSAIEPIVAAGVPEPLFNVGVAVGTSLAALVGLGIAYGWWFAGARFGLDGISRRNKLAGAGFRLLEQKYYLDALYERVIVRGIKGPVATAAYWFNQNVLDGIIHGTASGARRAASFTYDVLDQEVVDGTVNGVGAGATGLGRGFKHMASGKVQQYVAYLIGGAAAGALVIFAITFNRS</sequence>
<protein>
    <submittedName>
        <fullName evidence="10">NADH-ubiquinone oxidoreductase chain L</fullName>
        <ecNumber evidence="10">1.6.5.3</ecNumber>
    </submittedName>
</protein>
<dbReference type="PANTHER" id="PTHR42829:SF2">
    <property type="entry name" value="NADH-UBIQUINONE OXIDOREDUCTASE CHAIN 5"/>
    <property type="match status" value="1"/>
</dbReference>
<feature type="transmembrane region" description="Helical" evidence="7">
    <location>
        <begin position="358"/>
        <end position="380"/>
    </location>
</feature>
<feature type="transmembrane region" description="Helical" evidence="7">
    <location>
        <begin position="392"/>
        <end position="415"/>
    </location>
</feature>
<name>A0A6J4JBQ6_9ACTN</name>
<dbReference type="GO" id="GO:0008137">
    <property type="term" value="F:NADH dehydrogenase (ubiquinone) activity"/>
    <property type="evidence" value="ECO:0007669"/>
    <property type="project" value="InterPro"/>
</dbReference>
<organism evidence="10">
    <name type="scientific">uncultured Acidimicrobiales bacterium</name>
    <dbReference type="NCBI Taxonomy" id="310071"/>
    <lineage>
        <taxon>Bacteria</taxon>
        <taxon>Bacillati</taxon>
        <taxon>Actinomycetota</taxon>
        <taxon>Acidimicrobiia</taxon>
        <taxon>Acidimicrobiales</taxon>
        <taxon>environmental samples</taxon>
    </lineage>
</organism>
<dbReference type="GO" id="GO:0003954">
    <property type="term" value="F:NADH dehydrogenase activity"/>
    <property type="evidence" value="ECO:0007669"/>
    <property type="project" value="TreeGrafter"/>
</dbReference>
<feature type="transmembrane region" description="Helical" evidence="7">
    <location>
        <begin position="53"/>
        <end position="73"/>
    </location>
</feature>
<dbReference type="AlphaFoldDB" id="A0A6J4JBQ6"/>
<keyword evidence="2 5" id="KW-0812">Transmembrane</keyword>
<feature type="transmembrane region" description="Helical" evidence="7">
    <location>
        <begin position="314"/>
        <end position="337"/>
    </location>
</feature>
<feature type="transmembrane region" description="Helical" evidence="7">
    <location>
        <begin position="659"/>
        <end position="679"/>
    </location>
</feature>
<feature type="compositionally biased region" description="Basic and acidic residues" evidence="6">
    <location>
        <begin position="129"/>
        <end position="139"/>
    </location>
</feature>
<feature type="transmembrane region" description="Helical" evidence="7">
    <location>
        <begin position="524"/>
        <end position="544"/>
    </location>
</feature>
<feature type="domain" description="NADH-Ubiquinone oxidoreductase (complex I) chain 5 N-terminal" evidence="9">
    <location>
        <begin position="176"/>
        <end position="226"/>
    </location>
</feature>
<feature type="domain" description="NADH:quinone oxidoreductase/Mrp antiporter transmembrane" evidence="8">
    <location>
        <begin position="246"/>
        <end position="540"/>
    </location>
</feature>
<evidence type="ECO:0000256" key="3">
    <source>
        <dbReference type="ARBA" id="ARBA00022989"/>
    </source>
</evidence>
<accession>A0A6J4JBQ6</accession>
<feature type="transmembrane region" description="Helical" evidence="7">
    <location>
        <begin position="193"/>
        <end position="211"/>
    </location>
</feature>
<dbReference type="PRINTS" id="PR01434">
    <property type="entry name" value="NADHDHGNASE5"/>
</dbReference>
<dbReference type="NCBIfam" id="TIGR01974">
    <property type="entry name" value="NDH_I_L"/>
    <property type="match status" value="1"/>
</dbReference>
<feature type="transmembrane region" description="Helical" evidence="7">
    <location>
        <begin position="838"/>
        <end position="858"/>
    </location>
</feature>
<dbReference type="GO" id="GO:0012505">
    <property type="term" value="C:endomembrane system"/>
    <property type="evidence" value="ECO:0007669"/>
    <property type="project" value="UniProtKB-SubCell"/>
</dbReference>
<evidence type="ECO:0000256" key="6">
    <source>
        <dbReference type="SAM" id="MobiDB-lite"/>
    </source>
</evidence>
<proteinExistence type="predicted"/>
<evidence type="ECO:0000313" key="10">
    <source>
        <dbReference type="EMBL" id="CAA9273192.1"/>
    </source>
</evidence>
<dbReference type="EC" id="1.6.5.3" evidence="10"/>
<dbReference type="InterPro" id="IPR001516">
    <property type="entry name" value="Proton_antipo_N"/>
</dbReference>
<dbReference type="InterPro" id="IPR001750">
    <property type="entry name" value="ND/Mrp_TM"/>
</dbReference>
<dbReference type="InterPro" id="IPR003945">
    <property type="entry name" value="NU5C-like"/>
</dbReference>
<feature type="transmembrane region" description="Helical" evidence="7">
    <location>
        <begin position="699"/>
        <end position="725"/>
    </location>
</feature>
<dbReference type="Gene3D" id="1.20.5.2700">
    <property type="match status" value="2"/>
</dbReference>
<evidence type="ECO:0000256" key="1">
    <source>
        <dbReference type="ARBA" id="ARBA00004127"/>
    </source>
</evidence>
<dbReference type="Pfam" id="PF00361">
    <property type="entry name" value="Proton_antipo_M"/>
    <property type="match status" value="1"/>
</dbReference>
<gene>
    <name evidence="10" type="ORF">AVDCRST_MAG76-3494</name>
</gene>
<feature type="transmembrane region" description="Helical" evidence="7">
    <location>
        <begin position="288"/>
        <end position="308"/>
    </location>
</feature>
<evidence type="ECO:0000256" key="2">
    <source>
        <dbReference type="ARBA" id="ARBA00022692"/>
    </source>
</evidence>
<comment type="subcellular location">
    <subcellularLocation>
        <location evidence="1">Endomembrane system</location>
        <topology evidence="1">Multi-pass membrane protein</topology>
    </subcellularLocation>
    <subcellularLocation>
        <location evidence="5">Membrane</location>
        <topology evidence="5">Multi-pass membrane protein</topology>
    </subcellularLocation>
</comment>
<feature type="transmembrane region" description="Helical" evidence="7">
    <location>
        <begin position="492"/>
        <end position="512"/>
    </location>
</feature>
<reference evidence="10" key="1">
    <citation type="submission" date="2020-02" db="EMBL/GenBank/DDBJ databases">
        <authorList>
            <person name="Meier V. D."/>
        </authorList>
    </citation>
    <scope>NUCLEOTIDE SEQUENCE</scope>
    <source>
        <strain evidence="10">AVDCRST_MAG76</strain>
    </source>
</reference>
<feature type="transmembrane region" description="Helical" evidence="7">
    <location>
        <begin position="223"/>
        <end position="240"/>
    </location>
</feature>
<feature type="region of interest" description="Disordered" evidence="6">
    <location>
        <begin position="115"/>
        <end position="157"/>
    </location>
</feature>
<dbReference type="GO" id="GO:0015990">
    <property type="term" value="P:electron transport coupled proton transport"/>
    <property type="evidence" value="ECO:0007669"/>
    <property type="project" value="TreeGrafter"/>
</dbReference>
<evidence type="ECO:0000259" key="8">
    <source>
        <dbReference type="Pfam" id="PF00361"/>
    </source>
</evidence>
<evidence type="ECO:0000256" key="7">
    <source>
        <dbReference type="SAM" id="Phobius"/>
    </source>
</evidence>
<dbReference type="GO" id="GO:0042773">
    <property type="term" value="P:ATP synthesis coupled electron transport"/>
    <property type="evidence" value="ECO:0007669"/>
    <property type="project" value="InterPro"/>
</dbReference>
<feature type="transmembrane region" description="Helical" evidence="7">
    <location>
        <begin position="422"/>
        <end position="448"/>
    </location>
</feature>
<dbReference type="EMBL" id="CADCSZ010000208">
    <property type="protein sequence ID" value="CAA9273192.1"/>
    <property type="molecule type" value="Genomic_DNA"/>
</dbReference>
<keyword evidence="3 7" id="KW-1133">Transmembrane helix</keyword>
<dbReference type="GO" id="GO:0016020">
    <property type="term" value="C:membrane"/>
    <property type="evidence" value="ECO:0007669"/>
    <property type="project" value="UniProtKB-SubCell"/>
</dbReference>
<dbReference type="InterPro" id="IPR018393">
    <property type="entry name" value="NADHpl_OxRdtase_5_subgr"/>
</dbReference>
<keyword evidence="4 7" id="KW-0472">Membrane</keyword>
<keyword evidence="10" id="KW-0560">Oxidoreductase</keyword>
<evidence type="ECO:0000256" key="5">
    <source>
        <dbReference type="RuleBase" id="RU000320"/>
    </source>
</evidence>
<evidence type="ECO:0000259" key="9">
    <source>
        <dbReference type="Pfam" id="PF00662"/>
    </source>
</evidence>
<evidence type="ECO:0000256" key="4">
    <source>
        <dbReference type="ARBA" id="ARBA00023136"/>
    </source>
</evidence>